<organism evidence="2 3">
    <name type="scientific">Pedobacter fastidiosus</name>
    <dbReference type="NCBI Taxonomy" id="2765361"/>
    <lineage>
        <taxon>Bacteria</taxon>
        <taxon>Pseudomonadati</taxon>
        <taxon>Bacteroidota</taxon>
        <taxon>Sphingobacteriia</taxon>
        <taxon>Sphingobacteriales</taxon>
        <taxon>Sphingobacteriaceae</taxon>
        <taxon>Pedobacter</taxon>
    </lineage>
</organism>
<evidence type="ECO:0000259" key="1">
    <source>
        <dbReference type="Pfam" id="PF18737"/>
    </source>
</evidence>
<dbReference type="EMBL" id="JACRYL010000001">
    <property type="protein sequence ID" value="MBC6109187.1"/>
    <property type="molecule type" value="Genomic_DNA"/>
</dbReference>
<dbReference type="Pfam" id="PF18737">
    <property type="entry name" value="HEPN_MAE_28990"/>
    <property type="match status" value="1"/>
</dbReference>
<protein>
    <recommendedName>
        <fullName evidence="1">MAE-28990/MAE-18760-like HEPN domain-containing protein</fullName>
    </recommendedName>
</protein>
<keyword evidence="3" id="KW-1185">Reference proteome</keyword>
<proteinExistence type="predicted"/>
<evidence type="ECO:0000313" key="2">
    <source>
        <dbReference type="EMBL" id="MBC6109187.1"/>
    </source>
</evidence>
<comment type="caution">
    <text evidence="2">The sequence shown here is derived from an EMBL/GenBank/DDBJ whole genome shotgun (WGS) entry which is preliminary data.</text>
</comment>
<reference evidence="2 3" key="1">
    <citation type="submission" date="2020-08" db="EMBL/GenBank/DDBJ databases">
        <authorList>
            <person name="Sun Q."/>
            <person name="Inoue M."/>
        </authorList>
    </citation>
    <scope>NUCLEOTIDE SEQUENCE [LARGE SCALE GENOMIC DNA]</scope>
    <source>
        <strain evidence="2 3">CCM 8938</strain>
    </source>
</reference>
<accession>A0ABR7KM84</accession>
<sequence length="87" mass="9972">MDGLKIRDFATKYGFSSNTHRNANNGVKLHQVKTQRNSLAHGNTSFAECGRNYTIGDLRDIKKQVIIYLRNILKNITKFLATNKFEL</sequence>
<dbReference type="InterPro" id="IPR040788">
    <property type="entry name" value="HEPN_MAE_28990"/>
</dbReference>
<evidence type="ECO:0000313" key="3">
    <source>
        <dbReference type="Proteomes" id="UP000652755"/>
    </source>
</evidence>
<gene>
    <name evidence="2" type="ORF">H7U22_02010</name>
</gene>
<dbReference type="Proteomes" id="UP000652755">
    <property type="component" value="Unassembled WGS sequence"/>
</dbReference>
<dbReference type="RefSeq" id="WP_187069701.1">
    <property type="nucleotide sequence ID" value="NZ_JACRYL010000001.1"/>
</dbReference>
<feature type="domain" description="MAE-28990/MAE-18760-like HEPN" evidence="1">
    <location>
        <begin position="17"/>
        <end position="83"/>
    </location>
</feature>
<name>A0ABR7KM84_9SPHI</name>